<dbReference type="HAMAP" id="MF_00050">
    <property type="entry name" value="EF_Ts"/>
    <property type="match status" value="1"/>
</dbReference>
<name>A0A382ZWM0_9ZZZZ</name>
<dbReference type="FunFam" id="1.10.8.10:FF:000001">
    <property type="entry name" value="Elongation factor Ts"/>
    <property type="match status" value="1"/>
</dbReference>
<dbReference type="InterPro" id="IPR009060">
    <property type="entry name" value="UBA-like_sf"/>
</dbReference>
<dbReference type="EMBL" id="UINC01187367">
    <property type="protein sequence ID" value="SVE00056.1"/>
    <property type="molecule type" value="Genomic_DNA"/>
</dbReference>
<dbReference type="SUPFAM" id="SSF46934">
    <property type="entry name" value="UBA-like"/>
    <property type="match status" value="1"/>
</dbReference>
<protein>
    <recommendedName>
        <fullName evidence="5">Elongation factor Ts</fullName>
    </recommendedName>
</protein>
<evidence type="ECO:0008006" key="5">
    <source>
        <dbReference type="Google" id="ProtNLM"/>
    </source>
</evidence>
<dbReference type="PANTHER" id="PTHR11741:SF0">
    <property type="entry name" value="ELONGATION FACTOR TS, MITOCHONDRIAL"/>
    <property type="match status" value="1"/>
</dbReference>
<comment type="similarity">
    <text evidence="1">Belongs to the EF-Ts family.</text>
</comment>
<dbReference type="PANTHER" id="PTHR11741">
    <property type="entry name" value="ELONGATION FACTOR TS"/>
    <property type="match status" value="1"/>
</dbReference>
<keyword evidence="2" id="KW-0251">Elongation factor</keyword>
<evidence type="ECO:0000256" key="2">
    <source>
        <dbReference type="ARBA" id="ARBA00022768"/>
    </source>
</evidence>
<evidence type="ECO:0000313" key="4">
    <source>
        <dbReference type="EMBL" id="SVE00056.1"/>
    </source>
</evidence>
<keyword evidence="3" id="KW-0648">Protein biosynthesis</keyword>
<organism evidence="4">
    <name type="scientific">marine metagenome</name>
    <dbReference type="NCBI Taxonomy" id="408172"/>
    <lineage>
        <taxon>unclassified sequences</taxon>
        <taxon>metagenomes</taxon>
        <taxon>ecological metagenomes</taxon>
    </lineage>
</organism>
<sequence>MSDIEKIKQLRQSTGAGFKDCNAAIQESGGDLDKAVEILRIKGIS</sequence>
<proteinExistence type="inferred from homology"/>
<feature type="non-terminal residue" evidence="4">
    <location>
        <position position="45"/>
    </location>
</feature>
<dbReference type="Gene3D" id="1.10.8.10">
    <property type="entry name" value="DNA helicase RuvA subunit, C-terminal domain"/>
    <property type="match status" value="1"/>
</dbReference>
<dbReference type="AlphaFoldDB" id="A0A382ZWM0"/>
<dbReference type="GO" id="GO:0003746">
    <property type="term" value="F:translation elongation factor activity"/>
    <property type="evidence" value="ECO:0007669"/>
    <property type="project" value="UniProtKB-KW"/>
</dbReference>
<evidence type="ECO:0000256" key="3">
    <source>
        <dbReference type="ARBA" id="ARBA00022917"/>
    </source>
</evidence>
<dbReference type="InterPro" id="IPR001816">
    <property type="entry name" value="Transl_elong_EFTs/EF1B"/>
</dbReference>
<gene>
    <name evidence="4" type="ORF">METZ01_LOCUS452910</name>
</gene>
<dbReference type="CDD" id="cd14275">
    <property type="entry name" value="UBA_EF-Ts"/>
    <property type="match status" value="1"/>
</dbReference>
<evidence type="ECO:0000256" key="1">
    <source>
        <dbReference type="ARBA" id="ARBA00005532"/>
    </source>
</evidence>
<accession>A0A382ZWM0</accession>
<reference evidence="4" key="1">
    <citation type="submission" date="2018-05" db="EMBL/GenBank/DDBJ databases">
        <authorList>
            <person name="Lanie J.A."/>
            <person name="Ng W.-L."/>
            <person name="Kazmierczak K.M."/>
            <person name="Andrzejewski T.M."/>
            <person name="Davidsen T.M."/>
            <person name="Wayne K.J."/>
            <person name="Tettelin H."/>
            <person name="Glass J.I."/>
            <person name="Rusch D."/>
            <person name="Podicherti R."/>
            <person name="Tsui H.-C.T."/>
            <person name="Winkler M.E."/>
        </authorList>
    </citation>
    <scope>NUCLEOTIDE SEQUENCE</scope>
</reference>